<evidence type="ECO:0000313" key="1">
    <source>
        <dbReference type="EMBL" id="QHT36497.1"/>
    </source>
</evidence>
<reference evidence="1" key="1">
    <citation type="journal article" date="2020" name="Nature">
        <title>Giant virus diversity and host interactions through global metagenomics.</title>
        <authorList>
            <person name="Schulz F."/>
            <person name="Roux S."/>
            <person name="Paez-Espino D."/>
            <person name="Jungbluth S."/>
            <person name="Walsh D.A."/>
            <person name="Denef V.J."/>
            <person name="McMahon K.D."/>
            <person name="Konstantinidis K.T."/>
            <person name="Eloe-Fadrosh E.A."/>
            <person name="Kyrpides N.C."/>
            <person name="Woyke T."/>
        </authorList>
    </citation>
    <scope>NUCLEOTIDE SEQUENCE</scope>
    <source>
        <strain evidence="1">GVMAG-S-ERX555931-87</strain>
    </source>
</reference>
<sequence>MTDNYKKYPARMSDGRFMTEHKPSCLLNKNIMNTMNMNSSEYRQYLINSATDIMDQINKHNNEIYGCTDCSKVSIPTSQSMQDCWDSNCKIDYVNPGGIGIDQVAGPK</sequence>
<name>A0A6C0F448_9ZZZZ</name>
<organism evidence="1">
    <name type="scientific">viral metagenome</name>
    <dbReference type="NCBI Taxonomy" id="1070528"/>
    <lineage>
        <taxon>unclassified sequences</taxon>
        <taxon>metagenomes</taxon>
        <taxon>organismal metagenomes</taxon>
    </lineage>
</organism>
<protein>
    <submittedName>
        <fullName evidence="1">Uncharacterized protein</fullName>
    </submittedName>
</protein>
<dbReference type="AlphaFoldDB" id="A0A6C0F448"/>
<proteinExistence type="predicted"/>
<dbReference type="EMBL" id="MN738743">
    <property type="protein sequence ID" value="QHT36497.1"/>
    <property type="molecule type" value="Genomic_DNA"/>
</dbReference>
<accession>A0A6C0F448</accession>